<evidence type="ECO:0000313" key="1">
    <source>
        <dbReference type="EMBL" id="TCW35441.1"/>
    </source>
</evidence>
<dbReference type="AlphaFoldDB" id="A0A4R4A948"/>
<dbReference type="EMBL" id="SMDC01000006">
    <property type="protein sequence ID" value="TCW35441.1"/>
    <property type="molecule type" value="Genomic_DNA"/>
</dbReference>
<protein>
    <submittedName>
        <fullName evidence="1">Uncharacterized protein</fullName>
    </submittedName>
</protein>
<sequence>MSRRWGLVFAAALLIPMVVAADGEWRAGLSAGGEVRVEPETRRAWRVGEDGERRPLWDGVHRLEDGSVVIVREGTVVPSASMQQQWSTDVPMTEGETVATPSDCDALVEQVCGPAAGCLRSESCRLALELRALALDEARAEGDATETRAQCREALAEGLLGRCGD</sequence>
<gene>
    <name evidence="1" type="ORF">EDC29_1063</name>
</gene>
<comment type="caution">
    <text evidence="1">The sequence shown here is derived from an EMBL/GenBank/DDBJ whole genome shotgun (WGS) entry which is preliminary data.</text>
</comment>
<proteinExistence type="predicted"/>
<organism evidence="1 2">
    <name type="scientific">Marichromatium gracile</name>
    <name type="common">Chromatium gracile</name>
    <dbReference type="NCBI Taxonomy" id="1048"/>
    <lineage>
        <taxon>Bacteria</taxon>
        <taxon>Pseudomonadati</taxon>
        <taxon>Pseudomonadota</taxon>
        <taxon>Gammaproteobacteria</taxon>
        <taxon>Chromatiales</taxon>
        <taxon>Chromatiaceae</taxon>
        <taxon>Marichromatium</taxon>
    </lineage>
</organism>
<accession>A0A4R4A948</accession>
<dbReference type="Proteomes" id="UP000295247">
    <property type="component" value="Unassembled WGS sequence"/>
</dbReference>
<reference evidence="1 2" key="1">
    <citation type="submission" date="2019-03" db="EMBL/GenBank/DDBJ databases">
        <title>Genomic Encyclopedia of Type Strains, Phase IV (KMG-IV): sequencing the most valuable type-strain genomes for metagenomic binning, comparative biology and taxonomic classification.</title>
        <authorList>
            <person name="Goeker M."/>
        </authorList>
    </citation>
    <scope>NUCLEOTIDE SEQUENCE [LARGE SCALE GENOMIC DNA]</scope>
    <source>
        <strain evidence="1 2">DSM 203</strain>
    </source>
</reference>
<evidence type="ECO:0000313" key="2">
    <source>
        <dbReference type="Proteomes" id="UP000295247"/>
    </source>
</evidence>
<name>A0A4R4A948_MARGR</name>
<dbReference type="RefSeq" id="WP_123139739.1">
    <property type="nucleotide sequence ID" value="NZ_NRRH01000056.1"/>
</dbReference>